<accession>A0AAJ4SSA1</accession>
<gene>
    <name evidence="1" type="ORF">C2L64_36075</name>
    <name evidence="2" type="ORF">WQE_35026</name>
</gene>
<dbReference type="EMBL" id="CP026107">
    <property type="protein sequence ID" value="AUT73745.1"/>
    <property type="molecule type" value="Genomic_DNA"/>
</dbReference>
<evidence type="ECO:0000313" key="1">
    <source>
        <dbReference type="EMBL" id="AUT73745.1"/>
    </source>
</evidence>
<reference evidence="2 3" key="1">
    <citation type="journal article" date="2012" name="J. Bacteriol.">
        <title>Draft Genome Sequence of the Soil Bacterium Burkholderia terrae Strain BS001, Which Interacts with Fungal Surface Structures.</title>
        <authorList>
            <person name="Nazir R."/>
            <person name="Hansen M.A."/>
            <person name="Sorensen S."/>
            <person name="van Elsas J.D."/>
        </authorList>
    </citation>
    <scope>NUCLEOTIDE SEQUENCE [LARGE SCALE GENOMIC DNA]</scope>
    <source>
        <strain evidence="2 3">BS001</strain>
    </source>
</reference>
<reference evidence="1 4" key="2">
    <citation type="submission" date="2018-01" db="EMBL/GenBank/DDBJ databases">
        <title>Species boundaries and ecological features among Paraburkholderia terrae DSMZ17804T, P. hospita DSMZ17164T and P. caribensis DSMZ13236T.</title>
        <authorList>
            <person name="Pratama A.A."/>
        </authorList>
    </citation>
    <scope>NUCLEOTIDE SEQUENCE [LARGE SCALE GENOMIC DNA]</scope>
    <source>
        <strain evidence="1 4">DSM 17164</strain>
    </source>
</reference>
<evidence type="ECO:0000313" key="4">
    <source>
        <dbReference type="Proteomes" id="UP000236649"/>
    </source>
</evidence>
<name>A0AAJ4SSA1_9BURK</name>
<sequence>MSTSLTKALAAARQRGRDRAIAVFNQPDNLRLEDAAAYAYIEPAIIDAARERGEVYALVSPTRPRELRYPRWQFDAPAGRLAAALRPFVHARKNCFVIHHFMLHVQTTASGPTSMQIILDTNANIDALIQLAIGYMHADQGAS</sequence>
<dbReference type="Proteomes" id="UP000236649">
    <property type="component" value="Chromosome 3"/>
</dbReference>
<dbReference type="RefSeq" id="WP_007589425.1">
    <property type="nucleotide sequence ID" value="NZ_AKAU01000197.1"/>
</dbReference>
<dbReference type="EMBL" id="AKAU01000197">
    <property type="protein sequence ID" value="EIM96347.1"/>
    <property type="molecule type" value="Genomic_DNA"/>
</dbReference>
<dbReference type="GeneID" id="55533718"/>
<organism evidence="1 4">
    <name type="scientific">Paraburkholderia hospita</name>
    <dbReference type="NCBI Taxonomy" id="169430"/>
    <lineage>
        <taxon>Bacteria</taxon>
        <taxon>Pseudomonadati</taxon>
        <taxon>Pseudomonadota</taxon>
        <taxon>Betaproteobacteria</taxon>
        <taxon>Burkholderiales</taxon>
        <taxon>Burkholderiaceae</taxon>
        <taxon>Paraburkholderia</taxon>
    </lineage>
</organism>
<evidence type="ECO:0000313" key="2">
    <source>
        <dbReference type="EMBL" id="EIM96347.1"/>
    </source>
</evidence>
<dbReference type="Proteomes" id="UP000004980">
    <property type="component" value="Unassembled WGS sequence"/>
</dbReference>
<proteinExistence type="predicted"/>
<dbReference type="KEGG" id="phs:C2L64_36075"/>
<evidence type="ECO:0000313" key="3">
    <source>
        <dbReference type="Proteomes" id="UP000004980"/>
    </source>
</evidence>
<protein>
    <submittedName>
        <fullName evidence="1">Integrase</fullName>
    </submittedName>
</protein>
<dbReference type="AlphaFoldDB" id="A0AAJ4SSA1"/>
<keyword evidence="3" id="KW-1185">Reference proteome</keyword>